<name>S8C557_9LAMI</name>
<dbReference type="PROSITE" id="PS51360">
    <property type="entry name" value="PLUS3"/>
    <property type="match status" value="1"/>
</dbReference>
<dbReference type="Gene3D" id="1.10.245.10">
    <property type="entry name" value="SWIB/MDM2 domain"/>
    <property type="match status" value="1"/>
</dbReference>
<evidence type="ECO:0000256" key="1">
    <source>
        <dbReference type="SAM" id="MobiDB-lite"/>
    </source>
</evidence>
<accession>S8C557</accession>
<dbReference type="AlphaFoldDB" id="S8C557"/>
<dbReference type="Pfam" id="PF02201">
    <property type="entry name" value="SWIB"/>
    <property type="match status" value="1"/>
</dbReference>
<feature type="domain" description="Plus3" evidence="2">
    <location>
        <begin position="132"/>
        <end position="258"/>
    </location>
</feature>
<evidence type="ECO:0000313" key="4">
    <source>
        <dbReference type="EMBL" id="EPS59571.1"/>
    </source>
</evidence>
<dbReference type="InterPro" id="IPR045894">
    <property type="entry name" value="At5g08430-like"/>
</dbReference>
<dbReference type="PANTHER" id="PTHR46851">
    <property type="entry name" value="OS01G0884500 PROTEIN"/>
    <property type="match status" value="1"/>
</dbReference>
<gene>
    <name evidence="4" type="ORF">M569_15234</name>
</gene>
<dbReference type="SUPFAM" id="SSF159042">
    <property type="entry name" value="Plus3-like"/>
    <property type="match status" value="1"/>
</dbReference>
<evidence type="ECO:0000259" key="3">
    <source>
        <dbReference type="PROSITE" id="PS51925"/>
    </source>
</evidence>
<protein>
    <submittedName>
        <fullName evidence="4">Uncharacterized protein</fullName>
    </submittedName>
</protein>
<dbReference type="InterPro" id="IPR036885">
    <property type="entry name" value="SWIB_MDM2_dom_sf"/>
</dbReference>
<dbReference type="Proteomes" id="UP000015453">
    <property type="component" value="Unassembled WGS sequence"/>
</dbReference>
<comment type="caution">
    <text evidence="4">The sequence shown here is derived from an EMBL/GenBank/DDBJ whole genome shotgun (WGS) entry which is preliminary data.</text>
</comment>
<dbReference type="EMBL" id="AUSU01008256">
    <property type="protein sequence ID" value="EPS59571.1"/>
    <property type="molecule type" value="Genomic_DNA"/>
</dbReference>
<dbReference type="InterPro" id="IPR004343">
    <property type="entry name" value="Plus-3_dom"/>
</dbReference>
<dbReference type="InterPro" id="IPR036128">
    <property type="entry name" value="Plus3-like_sf"/>
</dbReference>
<keyword evidence="5" id="KW-1185">Reference proteome</keyword>
<dbReference type="InterPro" id="IPR003121">
    <property type="entry name" value="SWIB_MDM2_domain"/>
</dbReference>
<dbReference type="Gene3D" id="3.90.70.200">
    <property type="entry name" value="Plus-3 domain"/>
    <property type="match status" value="1"/>
</dbReference>
<dbReference type="PANTHER" id="PTHR46851:SF11">
    <property type="entry name" value="GYF DOMAIN-CONTAINING PROTEIN"/>
    <property type="match status" value="1"/>
</dbReference>
<proteinExistence type="predicted"/>
<dbReference type="PROSITE" id="PS51925">
    <property type="entry name" value="SWIB_MDM2"/>
    <property type="match status" value="1"/>
</dbReference>
<dbReference type="OrthoDB" id="6415790at2759"/>
<evidence type="ECO:0000259" key="2">
    <source>
        <dbReference type="PROSITE" id="PS51360"/>
    </source>
</evidence>
<evidence type="ECO:0000313" key="5">
    <source>
        <dbReference type="Proteomes" id="UP000015453"/>
    </source>
</evidence>
<dbReference type="CDD" id="cd10567">
    <property type="entry name" value="SWIB-MDM2_like"/>
    <property type="match status" value="1"/>
</dbReference>
<dbReference type="SUPFAM" id="SSF47592">
    <property type="entry name" value="SWIB/MDM2 domain"/>
    <property type="match status" value="1"/>
</dbReference>
<reference evidence="4 5" key="1">
    <citation type="journal article" date="2013" name="BMC Genomics">
        <title>The miniature genome of a carnivorous plant Genlisea aurea contains a low number of genes and short non-coding sequences.</title>
        <authorList>
            <person name="Leushkin E.V."/>
            <person name="Sutormin R.A."/>
            <person name="Nabieva E.R."/>
            <person name="Penin A.A."/>
            <person name="Kondrashov A.S."/>
            <person name="Logacheva M.D."/>
        </authorList>
    </citation>
    <scope>NUCLEOTIDE SEQUENCE [LARGE SCALE GENOMIC DNA]</scope>
</reference>
<sequence length="260" mass="30055">SRKRKYVMRKFEFVGWGSKPLIEFLEGIGKDTKKKYSRLEVVSFITKYINVKGLTAPGNKKKAICDEKLFAIFGKQMITRKKVHELLEEHFSENCASSDDESEYSSDEKDDRKNSSKFPMPQKNAAKNGFASVVPENIKLVYLKKSLVRELLEVPESFEEKITGSFVRMKSDPYDIYKKNEFQLQLVTGTRRIASSDNEIRLKVANFFKAVPLSMLSDDNFSKEEVEDVQQKIENGSLKKFSLHEFESKARMLHVDITKH</sequence>
<feature type="non-terminal residue" evidence="4">
    <location>
        <position position="260"/>
    </location>
</feature>
<feature type="region of interest" description="Disordered" evidence="1">
    <location>
        <begin position="97"/>
        <end position="123"/>
    </location>
</feature>
<dbReference type="GO" id="GO:0003677">
    <property type="term" value="F:DNA binding"/>
    <property type="evidence" value="ECO:0007669"/>
    <property type="project" value="InterPro"/>
</dbReference>
<dbReference type="SMART" id="SM00719">
    <property type="entry name" value="Plus3"/>
    <property type="match status" value="1"/>
</dbReference>
<dbReference type="Pfam" id="PF03126">
    <property type="entry name" value="Plus-3"/>
    <property type="match status" value="1"/>
</dbReference>
<feature type="non-terminal residue" evidence="4">
    <location>
        <position position="1"/>
    </location>
</feature>
<organism evidence="4 5">
    <name type="scientific">Genlisea aurea</name>
    <dbReference type="NCBI Taxonomy" id="192259"/>
    <lineage>
        <taxon>Eukaryota</taxon>
        <taxon>Viridiplantae</taxon>
        <taxon>Streptophyta</taxon>
        <taxon>Embryophyta</taxon>
        <taxon>Tracheophyta</taxon>
        <taxon>Spermatophyta</taxon>
        <taxon>Magnoliopsida</taxon>
        <taxon>eudicotyledons</taxon>
        <taxon>Gunneridae</taxon>
        <taxon>Pentapetalae</taxon>
        <taxon>asterids</taxon>
        <taxon>lamiids</taxon>
        <taxon>Lamiales</taxon>
        <taxon>Lentibulariaceae</taxon>
        <taxon>Genlisea</taxon>
    </lineage>
</organism>
<feature type="domain" description="DM2" evidence="3">
    <location>
        <begin position="10"/>
        <end position="93"/>
    </location>
</feature>